<dbReference type="GO" id="GO:0007264">
    <property type="term" value="P:small GTPase-mediated signal transduction"/>
    <property type="evidence" value="ECO:0007669"/>
    <property type="project" value="InterPro"/>
</dbReference>
<evidence type="ECO:0000313" key="2">
    <source>
        <dbReference type="EMBL" id="EFB15667.1"/>
    </source>
</evidence>
<gene>
    <name evidence="2" type="ORF">PANDA_004433</name>
</gene>
<sequence length="100" mass="11687">MGLCALGGRYCEGVVASLRIVDYTALEDIFQLLNRKDKTTFEKLDYLMSKEDNYKRTREYIRSLKMVPSIPYLVASCVSSAIYDLWVTSIRHYMKWDELS</sequence>
<dbReference type="Gene3D" id="1.10.840.10">
    <property type="entry name" value="Ras guanine-nucleotide exchange factors catalytic domain"/>
    <property type="match status" value="1"/>
</dbReference>
<evidence type="ECO:0000259" key="1">
    <source>
        <dbReference type="Pfam" id="PF00617"/>
    </source>
</evidence>
<protein>
    <recommendedName>
        <fullName evidence="1">Ras-GEF domain-containing protein</fullName>
    </recommendedName>
</protein>
<dbReference type="Pfam" id="PF00617">
    <property type="entry name" value="RasGEF"/>
    <property type="match status" value="1"/>
</dbReference>
<proteinExistence type="predicted"/>
<dbReference type="GO" id="GO:0005085">
    <property type="term" value="F:guanyl-nucleotide exchange factor activity"/>
    <property type="evidence" value="ECO:0007669"/>
    <property type="project" value="InterPro"/>
</dbReference>
<organism evidence="2">
    <name type="scientific">Ailuropoda melanoleuca</name>
    <name type="common">Giant panda</name>
    <dbReference type="NCBI Taxonomy" id="9646"/>
    <lineage>
        <taxon>Eukaryota</taxon>
        <taxon>Metazoa</taxon>
        <taxon>Chordata</taxon>
        <taxon>Craniata</taxon>
        <taxon>Vertebrata</taxon>
        <taxon>Euteleostomi</taxon>
        <taxon>Mammalia</taxon>
        <taxon>Eutheria</taxon>
        <taxon>Laurasiatheria</taxon>
        <taxon>Carnivora</taxon>
        <taxon>Caniformia</taxon>
        <taxon>Ursidae</taxon>
        <taxon>Ailuropoda</taxon>
    </lineage>
</organism>
<reference evidence="2" key="1">
    <citation type="journal article" date="2010" name="Nature">
        <title>The sequence and de novo assembly of the giant panda genome.</title>
        <authorList>
            <person name="Li R."/>
            <person name="Fan W."/>
            <person name="Tian G."/>
            <person name="Zhu H."/>
            <person name="He L."/>
            <person name="Cai J."/>
            <person name="Huang Q."/>
            <person name="Cai Q."/>
            <person name="Li B."/>
            <person name="Bai Y."/>
            <person name="Zhang Z."/>
            <person name="Zhang Y."/>
            <person name="Wang W."/>
            <person name="Li J."/>
            <person name="Wei F."/>
            <person name="Li H."/>
            <person name="Jian M."/>
            <person name="Li J."/>
            <person name="Zhang Z."/>
            <person name="Nielsen R."/>
            <person name="Li D."/>
            <person name="Gu W."/>
            <person name="Yang Z."/>
            <person name="Xuan Z."/>
            <person name="Ryder O.A."/>
            <person name="Leung F.C."/>
            <person name="Zhou Y."/>
            <person name="Cao J."/>
            <person name="Sun X."/>
            <person name="Fu Y."/>
            <person name="Fang X."/>
            <person name="Guo X."/>
            <person name="Wang B."/>
            <person name="Hou R."/>
            <person name="Shen F."/>
            <person name="Mu B."/>
            <person name="Ni P."/>
            <person name="Lin R."/>
            <person name="Qian W."/>
            <person name="Wang G."/>
            <person name="Yu C."/>
            <person name="Nie W."/>
            <person name="Wang J."/>
            <person name="Wu Z."/>
            <person name="Liang H."/>
            <person name="Min J."/>
            <person name="Wu Q."/>
            <person name="Cheng S."/>
            <person name="Ruan J."/>
            <person name="Wang M."/>
            <person name="Shi Z."/>
            <person name="Wen M."/>
            <person name="Liu B."/>
            <person name="Ren X."/>
            <person name="Zheng H."/>
            <person name="Dong D."/>
            <person name="Cook K."/>
            <person name="Shan G."/>
            <person name="Zhang H."/>
            <person name="Kosiol C."/>
            <person name="Xie X."/>
            <person name="Lu Z."/>
            <person name="Zheng H."/>
            <person name="Li Y."/>
            <person name="Steiner C.C."/>
            <person name="Lam T.T."/>
            <person name="Lin S."/>
            <person name="Zhang Q."/>
            <person name="Li G."/>
            <person name="Tian J."/>
            <person name="Gong T."/>
            <person name="Liu H."/>
            <person name="Zhang D."/>
            <person name="Fang L."/>
            <person name="Ye C."/>
            <person name="Zhang J."/>
            <person name="Hu W."/>
            <person name="Xu A."/>
            <person name="Ren Y."/>
            <person name="Zhang G."/>
            <person name="Bruford M.W."/>
            <person name="Li Q."/>
            <person name="Ma L."/>
            <person name="Guo Y."/>
            <person name="An N."/>
            <person name="Hu Y."/>
            <person name="Zheng Y."/>
            <person name="Shi Y."/>
            <person name="Li Z."/>
            <person name="Liu Q."/>
            <person name="Chen Y."/>
            <person name="Zhao J."/>
            <person name="Qu N."/>
            <person name="Zhao S."/>
            <person name="Tian F."/>
            <person name="Wang X."/>
            <person name="Wang H."/>
            <person name="Xu L."/>
            <person name="Liu X."/>
            <person name="Vinar T."/>
            <person name="Wang Y."/>
            <person name="Lam T.W."/>
            <person name="Yiu S.M."/>
            <person name="Liu S."/>
            <person name="Zhang H."/>
            <person name="Li D."/>
            <person name="Huang Y."/>
            <person name="Wang X."/>
            <person name="Yang G."/>
            <person name="Jiang Z."/>
            <person name="Wang J."/>
            <person name="Qin N."/>
            <person name="Li L."/>
            <person name="Li J."/>
            <person name="Bolund L."/>
            <person name="Kristiansen K."/>
            <person name="Wong G.K."/>
            <person name="Olson M."/>
            <person name="Zhang X."/>
            <person name="Li S."/>
            <person name="Yang H."/>
            <person name="Wang J."/>
            <person name="Wang J."/>
        </authorList>
    </citation>
    <scope>NUCLEOTIDE SEQUENCE [LARGE SCALE GENOMIC DNA]</scope>
</reference>
<dbReference type="InterPro" id="IPR036964">
    <property type="entry name" value="RASGEF_cat_dom_sf"/>
</dbReference>
<dbReference type="EMBL" id="GL192475">
    <property type="protein sequence ID" value="EFB15667.1"/>
    <property type="molecule type" value="Genomic_DNA"/>
</dbReference>
<dbReference type="AlphaFoldDB" id="D2H3X8"/>
<dbReference type="InParanoid" id="D2H3X8"/>
<feature type="domain" description="Ras-GEF" evidence="1">
    <location>
        <begin position="14"/>
        <end position="73"/>
    </location>
</feature>
<dbReference type="InterPro" id="IPR023578">
    <property type="entry name" value="Ras_GEF_dom_sf"/>
</dbReference>
<dbReference type="InterPro" id="IPR001895">
    <property type="entry name" value="RASGEF_cat_dom"/>
</dbReference>
<accession>D2H3X8</accession>
<name>D2H3X8_AILME</name>
<dbReference type="SUPFAM" id="SSF48366">
    <property type="entry name" value="Ras GEF"/>
    <property type="match status" value="1"/>
</dbReference>